<dbReference type="KEGG" id="cari:FNU76_23485"/>
<dbReference type="Proteomes" id="UP000317550">
    <property type="component" value="Chromosome"/>
</dbReference>
<evidence type="ECO:0000313" key="4">
    <source>
        <dbReference type="Proteomes" id="UP000317550"/>
    </source>
</evidence>
<dbReference type="InterPro" id="IPR038765">
    <property type="entry name" value="Papain-like_cys_pep_sf"/>
</dbReference>
<dbReference type="SUPFAM" id="SSF54001">
    <property type="entry name" value="Cysteine proteinases"/>
    <property type="match status" value="1"/>
</dbReference>
<dbReference type="PROSITE" id="PS00639">
    <property type="entry name" value="THIOL_PROTEASE_HIS"/>
    <property type="match status" value="1"/>
</dbReference>
<gene>
    <name evidence="3" type="ORF">FNU76_23485</name>
</gene>
<feature type="domain" description="Peptidase C1A papain C-terminal" evidence="2">
    <location>
        <begin position="76"/>
        <end position="299"/>
    </location>
</feature>
<dbReference type="GO" id="GO:0006508">
    <property type="term" value="P:proteolysis"/>
    <property type="evidence" value="ECO:0007669"/>
    <property type="project" value="InterPro"/>
</dbReference>
<dbReference type="InterPro" id="IPR000668">
    <property type="entry name" value="Peptidase_C1A_C"/>
</dbReference>
<dbReference type="GO" id="GO:0008234">
    <property type="term" value="F:cysteine-type peptidase activity"/>
    <property type="evidence" value="ECO:0007669"/>
    <property type="project" value="InterPro"/>
</dbReference>
<keyword evidence="4" id="KW-1185">Reference proteome</keyword>
<dbReference type="InterPro" id="IPR039417">
    <property type="entry name" value="Peptidase_C1A_papain-like"/>
</dbReference>
<dbReference type="SMART" id="SM00645">
    <property type="entry name" value="Pept_C1"/>
    <property type="match status" value="1"/>
</dbReference>
<comment type="similarity">
    <text evidence="1">Belongs to the peptidase C1 family.</text>
</comment>
<dbReference type="AlphaFoldDB" id="A0A516SLP5"/>
<dbReference type="Pfam" id="PF00112">
    <property type="entry name" value="Peptidase_C1"/>
    <property type="match status" value="1"/>
</dbReference>
<dbReference type="RefSeq" id="WP_144280455.1">
    <property type="nucleotide sequence ID" value="NZ_CP041730.1"/>
</dbReference>
<proteinExistence type="inferred from homology"/>
<accession>A0A516SLP5</accession>
<dbReference type="Gene3D" id="3.90.70.10">
    <property type="entry name" value="Cysteine proteinases"/>
    <property type="match status" value="1"/>
</dbReference>
<dbReference type="PANTHER" id="PTHR12411">
    <property type="entry name" value="CYSTEINE PROTEASE FAMILY C1-RELATED"/>
    <property type="match status" value="1"/>
</dbReference>
<evidence type="ECO:0000259" key="2">
    <source>
        <dbReference type="SMART" id="SM00645"/>
    </source>
</evidence>
<evidence type="ECO:0000313" key="3">
    <source>
        <dbReference type="EMBL" id="QDQ29073.1"/>
    </source>
</evidence>
<dbReference type="InterPro" id="IPR025660">
    <property type="entry name" value="Pept_his_AS"/>
</dbReference>
<dbReference type="OrthoDB" id="5289073at2"/>
<sequence length="319" mass="34542">MALDQKFLDDLLATNKQKGVTWQAGPTSLLQLNAAQRKARLGYVPGPAELPLQERERISALAQQTRGMVQGARTVTPPAWDWRNVGGNCYISAIKDQGNCGSCVAFGVAATLEGSMRLFTSMPVNSVLGSSIQDLSEAQLFYCGAEVTDGCSCTTGWWVTSALSYASTPGIAPASYFTYEAGDQGCQLNAGWQDELTILSAYGTPTESAQMKQWISTQGPLISCFTVYEDFYGYTSGVYQYNGNAAQVGGHCICVIGYDDNQQAWLCKNSWGTGWGMDGYFYIGYGQCGIDASMWSIESFSRIEINVPPIIPPLLESLP</sequence>
<name>A0A516SLP5_9NEIS</name>
<dbReference type="InterPro" id="IPR013128">
    <property type="entry name" value="Peptidase_C1A"/>
</dbReference>
<evidence type="ECO:0000256" key="1">
    <source>
        <dbReference type="ARBA" id="ARBA00008455"/>
    </source>
</evidence>
<protein>
    <submittedName>
        <fullName evidence="3">Peptidase</fullName>
    </submittedName>
</protein>
<dbReference type="CDD" id="cd02248">
    <property type="entry name" value="Peptidase_C1A"/>
    <property type="match status" value="1"/>
</dbReference>
<dbReference type="EMBL" id="CP041730">
    <property type="protein sequence ID" value="QDQ29073.1"/>
    <property type="molecule type" value="Genomic_DNA"/>
</dbReference>
<organism evidence="3 4">
    <name type="scientific">Chitinimonas arctica</name>
    <dbReference type="NCBI Taxonomy" id="2594795"/>
    <lineage>
        <taxon>Bacteria</taxon>
        <taxon>Pseudomonadati</taxon>
        <taxon>Pseudomonadota</taxon>
        <taxon>Betaproteobacteria</taxon>
        <taxon>Neisseriales</taxon>
        <taxon>Chitinibacteraceae</taxon>
        <taxon>Chitinimonas</taxon>
    </lineage>
</organism>
<reference evidence="4" key="1">
    <citation type="submission" date="2019-07" db="EMBL/GenBank/DDBJ databases">
        <title>Chitinimonas sp. nov., isolated from Ny-Alesund, arctica soil.</title>
        <authorList>
            <person name="Xu Q."/>
            <person name="Peng F."/>
        </authorList>
    </citation>
    <scope>NUCLEOTIDE SEQUENCE [LARGE SCALE GENOMIC DNA]</scope>
    <source>
        <strain evidence="4">R3-44</strain>
    </source>
</reference>